<comment type="caution">
    <text evidence="1">The sequence shown here is derived from an EMBL/GenBank/DDBJ whole genome shotgun (WGS) entry which is preliminary data.</text>
</comment>
<sequence length="95" mass="10061">MPIPQKLALCGSLSFFLIHTFNLSGDSGSEAIEGLLLGIVLSFARIGVAAGLGEEEEGAGFHGLSLGWEIPLILYCTGIVLARRWRFVGRGDASI</sequence>
<organism evidence="1 2">
    <name type="scientific">Tuber borchii</name>
    <name type="common">White truffle</name>
    <dbReference type="NCBI Taxonomy" id="42251"/>
    <lineage>
        <taxon>Eukaryota</taxon>
        <taxon>Fungi</taxon>
        <taxon>Dikarya</taxon>
        <taxon>Ascomycota</taxon>
        <taxon>Pezizomycotina</taxon>
        <taxon>Pezizomycetes</taxon>
        <taxon>Pezizales</taxon>
        <taxon>Tuberaceae</taxon>
        <taxon>Tuber</taxon>
    </lineage>
</organism>
<keyword evidence="2" id="KW-1185">Reference proteome</keyword>
<dbReference type="AlphaFoldDB" id="A0A2T6ZUG1"/>
<evidence type="ECO:0000313" key="1">
    <source>
        <dbReference type="EMBL" id="PUU79085.1"/>
    </source>
</evidence>
<gene>
    <name evidence="1" type="ORF">B9Z19DRAFT_18173</name>
</gene>
<dbReference type="Proteomes" id="UP000244722">
    <property type="component" value="Unassembled WGS sequence"/>
</dbReference>
<name>A0A2T6ZUG1_TUBBO</name>
<reference evidence="1 2" key="1">
    <citation type="submission" date="2017-04" db="EMBL/GenBank/DDBJ databases">
        <title>Draft genome sequence of Tuber borchii Vittad., a whitish edible truffle.</title>
        <authorList>
            <consortium name="DOE Joint Genome Institute"/>
            <person name="Murat C."/>
            <person name="Kuo A."/>
            <person name="Barry K.W."/>
            <person name="Clum A."/>
            <person name="Dockter R.B."/>
            <person name="Fauchery L."/>
            <person name="Iotti M."/>
            <person name="Kohler A."/>
            <person name="Labutti K."/>
            <person name="Lindquist E.A."/>
            <person name="Lipzen A."/>
            <person name="Ohm R.A."/>
            <person name="Wang M."/>
            <person name="Grigoriev I.V."/>
            <person name="Zambonelli A."/>
            <person name="Martin F.M."/>
        </authorList>
    </citation>
    <scope>NUCLEOTIDE SEQUENCE [LARGE SCALE GENOMIC DNA]</scope>
    <source>
        <strain evidence="1 2">Tbo3840</strain>
    </source>
</reference>
<dbReference type="EMBL" id="NESQ01000100">
    <property type="protein sequence ID" value="PUU79085.1"/>
    <property type="molecule type" value="Genomic_DNA"/>
</dbReference>
<protein>
    <submittedName>
        <fullName evidence="1">Uncharacterized protein</fullName>
    </submittedName>
</protein>
<proteinExistence type="predicted"/>
<evidence type="ECO:0000313" key="2">
    <source>
        <dbReference type="Proteomes" id="UP000244722"/>
    </source>
</evidence>
<accession>A0A2T6ZUG1</accession>